<keyword evidence="7" id="KW-1185">Reference proteome</keyword>
<dbReference type="InterPro" id="IPR048349">
    <property type="entry name" value="CCDC22_N"/>
</dbReference>
<evidence type="ECO:0000256" key="2">
    <source>
        <dbReference type="SAM" id="Coils"/>
    </source>
</evidence>
<feature type="region of interest" description="Disordered" evidence="3">
    <location>
        <begin position="289"/>
        <end position="308"/>
    </location>
</feature>
<dbReference type="GO" id="GO:2000060">
    <property type="term" value="P:positive regulation of ubiquitin-dependent protein catabolic process"/>
    <property type="evidence" value="ECO:0000318"/>
    <property type="project" value="GO_Central"/>
</dbReference>
<accession>A0A2R6WM14</accession>
<dbReference type="Pfam" id="PF05667">
    <property type="entry name" value="CCDC22_CC"/>
    <property type="match status" value="1"/>
</dbReference>
<dbReference type="Proteomes" id="UP000244005">
    <property type="component" value="Unassembled WGS sequence"/>
</dbReference>
<dbReference type="InterPro" id="IPR048348">
    <property type="entry name" value="CCDC22_CC"/>
</dbReference>
<feature type="domain" description="CCDC22 coiled-coil" evidence="4">
    <location>
        <begin position="298"/>
        <end position="585"/>
    </location>
</feature>
<evidence type="ECO:0000313" key="7">
    <source>
        <dbReference type="Proteomes" id="UP000244005"/>
    </source>
</evidence>
<dbReference type="AlphaFoldDB" id="A0A2R6WM14"/>
<dbReference type="PANTHER" id="PTHR15668">
    <property type="entry name" value="JM1 PROTEIN"/>
    <property type="match status" value="1"/>
</dbReference>
<evidence type="ECO:0008006" key="8">
    <source>
        <dbReference type="Google" id="ProtNLM"/>
    </source>
</evidence>
<dbReference type="Gramene" id="Mp7g07010.1">
    <property type="protein sequence ID" value="Mp7g07010.1.cds"/>
    <property type="gene ID" value="Mp7g07010"/>
</dbReference>
<dbReference type="EMBL" id="KZ772748">
    <property type="protein sequence ID" value="PTQ34862.1"/>
    <property type="molecule type" value="Genomic_DNA"/>
</dbReference>
<name>A0A2R6WM14_MARPO</name>
<keyword evidence="2" id="KW-0175">Coiled coil</keyword>
<evidence type="ECO:0000313" key="6">
    <source>
        <dbReference type="EMBL" id="PTQ34862.1"/>
    </source>
</evidence>
<reference evidence="7" key="1">
    <citation type="journal article" date="2017" name="Cell">
        <title>Insights into land plant evolution garnered from the Marchantia polymorpha genome.</title>
        <authorList>
            <person name="Bowman J.L."/>
            <person name="Kohchi T."/>
            <person name="Yamato K.T."/>
            <person name="Jenkins J."/>
            <person name="Shu S."/>
            <person name="Ishizaki K."/>
            <person name="Yamaoka S."/>
            <person name="Nishihama R."/>
            <person name="Nakamura Y."/>
            <person name="Berger F."/>
            <person name="Adam C."/>
            <person name="Aki S.S."/>
            <person name="Althoff F."/>
            <person name="Araki T."/>
            <person name="Arteaga-Vazquez M.A."/>
            <person name="Balasubrmanian S."/>
            <person name="Barry K."/>
            <person name="Bauer D."/>
            <person name="Boehm C.R."/>
            <person name="Briginshaw L."/>
            <person name="Caballero-Perez J."/>
            <person name="Catarino B."/>
            <person name="Chen F."/>
            <person name="Chiyoda S."/>
            <person name="Chovatia M."/>
            <person name="Davies K.M."/>
            <person name="Delmans M."/>
            <person name="Demura T."/>
            <person name="Dierschke T."/>
            <person name="Dolan L."/>
            <person name="Dorantes-Acosta A.E."/>
            <person name="Eklund D.M."/>
            <person name="Florent S.N."/>
            <person name="Flores-Sandoval E."/>
            <person name="Fujiyama A."/>
            <person name="Fukuzawa H."/>
            <person name="Galik B."/>
            <person name="Grimanelli D."/>
            <person name="Grimwood J."/>
            <person name="Grossniklaus U."/>
            <person name="Hamada T."/>
            <person name="Haseloff J."/>
            <person name="Hetherington A.J."/>
            <person name="Higo A."/>
            <person name="Hirakawa Y."/>
            <person name="Hundley H.N."/>
            <person name="Ikeda Y."/>
            <person name="Inoue K."/>
            <person name="Inoue S.I."/>
            <person name="Ishida S."/>
            <person name="Jia Q."/>
            <person name="Kakita M."/>
            <person name="Kanazawa T."/>
            <person name="Kawai Y."/>
            <person name="Kawashima T."/>
            <person name="Kennedy M."/>
            <person name="Kinose K."/>
            <person name="Kinoshita T."/>
            <person name="Kohara Y."/>
            <person name="Koide E."/>
            <person name="Komatsu K."/>
            <person name="Kopischke S."/>
            <person name="Kubo M."/>
            <person name="Kyozuka J."/>
            <person name="Lagercrantz U."/>
            <person name="Lin S.S."/>
            <person name="Lindquist E."/>
            <person name="Lipzen A.M."/>
            <person name="Lu C.W."/>
            <person name="De Luna E."/>
            <person name="Martienssen R.A."/>
            <person name="Minamino N."/>
            <person name="Mizutani M."/>
            <person name="Mizutani M."/>
            <person name="Mochizuki N."/>
            <person name="Monte I."/>
            <person name="Mosher R."/>
            <person name="Nagasaki H."/>
            <person name="Nakagami H."/>
            <person name="Naramoto S."/>
            <person name="Nishitani K."/>
            <person name="Ohtani M."/>
            <person name="Okamoto T."/>
            <person name="Okumura M."/>
            <person name="Phillips J."/>
            <person name="Pollak B."/>
            <person name="Reinders A."/>
            <person name="Rovekamp M."/>
            <person name="Sano R."/>
            <person name="Sawa S."/>
            <person name="Schmid M.W."/>
            <person name="Shirakawa M."/>
            <person name="Solano R."/>
            <person name="Spunde A."/>
            <person name="Suetsugu N."/>
            <person name="Sugano S."/>
            <person name="Sugiyama A."/>
            <person name="Sun R."/>
            <person name="Suzuki Y."/>
            <person name="Takenaka M."/>
            <person name="Takezawa D."/>
            <person name="Tomogane H."/>
            <person name="Tsuzuki M."/>
            <person name="Ueda T."/>
            <person name="Umeda M."/>
            <person name="Ward J.M."/>
            <person name="Watanabe Y."/>
            <person name="Yazaki K."/>
            <person name="Yokoyama R."/>
            <person name="Yoshitake Y."/>
            <person name="Yotsui I."/>
            <person name="Zachgo S."/>
            <person name="Schmutz J."/>
        </authorList>
    </citation>
    <scope>NUCLEOTIDE SEQUENCE [LARGE SCALE GENOMIC DNA]</scope>
    <source>
        <strain evidence="7">Tak-1</strain>
    </source>
</reference>
<organism evidence="6 7">
    <name type="scientific">Marchantia polymorpha</name>
    <name type="common">Common liverwort</name>
    <name type="synonym">Marchantia aquatica</name>
    <dbReference type="NCBI Taxonomy" id="3197"/>
    <lineage>
        <taxon>Eukaryota</taxon>
        <taxon>Viridiplantae</taxon>
        <taxon>Streptophyta</taxon>
        <taxon>Embryophyta</taxon>
        <taxon>Marchantiophyta</taxon>
        <taxon>Marchantiopsida</taxon>
        <taxon>Marchantiidae</taxon>
        <taxon>Marchantiales</taxon>
        <taxon>Marchantiaceae</taxon>
        <taxon>Marchantia</taxon>
    </lineage>
</organism>
<sequence>MDDAQGIVLLALQRAGVELPDDVHSVGDLRPKQLMPIYGHALSLLRGSPLPELPAEFPQQRAERFRVCADLVAAFQQLGYRGELSFHQFLYPSEADTHRLLRFLLDKLSQTSSAAGRGRGARKGRAAGRIGVDDFGGSKISATVRHALSVCWDEANSSGSVGDGKDDAQMPGFRVGGESFSGPIDSVEKVIEWGIPFRACPIRLASQRVKKQPPLITLQAKPRTYLVPSILELNSRSAEKSARLADAQLAHLARHADKSLTPSATTDKKVITHGVLLVSKEAATDDRRLEGKLARDSSSSLDDELRLPEAAEARERTEISRLENQLSALTLQAEKAKEEVDAVEEKASELKKKIETSSAEAIVLEERRLLLETAVNLALDESRSPEDVLQELELVVKEGDERLLALQAEWDAVRSRLEERVADADKTYEARNSEIQSKLQKMREMRQEVKDMTAKMWAREAEETQFLGEVEKLAKGASRATYVRRITELVRNSKKQDADIARIIQDTRELQRESNMSQDKLRRLHALVDETVFRDAKKDPVCRQAYKLLSGLHINFENIIEKVLEMDKVGREISELQAKLEELEKRPLDAASVEADLDAIVAENRALERRLGDLGGASSHRLQ</sequence>
<comment type="similarity">
    <text evidence="1">Belongs to the CCDC22 family.</text>
</comment>
<feature type="coiled-coil region" evidence="2">
    <location>
        <begin position="566"/>
        <end position="610"/>
    </location>
</feature>
<dbReference type="GO" id="GO:0097602">
    <property type="term" value="F:cullin family protein binding"/>
    <property type="evidence" value="ECO:0000318"/>
    <property type="project" value="GO_Central"/>
</dbReference>
<feature type="coiled-coil region" evidence="2">
    <location>
        <begin position="312"/>
        <end position="455"/>
    </location>
</feature>
<protein>
    <recommendedName>
        <fullName evidence="8">Coiled-coil domain-containing protein 22 homolog</fullName>
    </recommendedName>
</protein>
<dbReference type="Pfam" id="PF21674">
    <property type="entry name" value="CCDC22_N"/>
    <property type="match status" value="1"/>
</dbReference>
<proteinExistence type="inferred from homology"/>
<gene>
    <name evidence="6" type="ORF">MARPO_0076s0093</name>
</gene>
<dbReference type="InterPro" id="IPR008530">
    <property type="entry name" value="CCDC22"/>
</dbReference>
<evidence type="ECO:0000256" key="3">
    <source>
        <dbReference type="SAM" id="MobiDB-lite"/>
    </source>
</evidence>
<feature type="domain" description="CCDC22 N-terminal" evidence="5">
    <location>
        <begin position="1"/>
        <end position="109"/>
    </location>
</feature>
<evidence type="ECO:0000259" key="4">
    <source>
        <dbReference type="Pfam" id="PF05667"/>
    </source>
</evidence>
<evidence type="ECO:0000259" key="5">
    <source>
        <dbReference type="Pfam" id="PF21674"/>
    </source>
</evidence>
<dbReference type="OrthoDB" id="10266736at2759"/>
<evidence type="ECO:0000256" key="1">
    <source>
        <dbReference type="ARBA" id="ARBA00006438"/>
    </source>
</evidence>
<dbReference type="PANTHER" id="PTHR15668:SF4">
    <property type="entry name" value="COILED-COIL DOMAIN-CONTAINING PROTEIN 22"/>
    <property type="match status" value="1"/>
</dbReference>
<dbReference type="OMA" id="KFEQHIQ"/>